<keyword evidence="9" id="KW-0812">Transmembrane</keyword>
<evidence type="ECO:0000256" key="6">
    <source>
        <dbReference type="ARBA" id="ARBA00022840"/>
    </source>
</evidence>
<evidence type="ECO:0000313" key="12">
    <source>
        <dbReference type="Proteomes" id="UP000609849"/>
    </source>
</evidence>
<evidence type="ECO:0000256" key="1">
    <source>
        <dbReference type="ARBA" id="ARBA00012513"/>
    </source>
</evidence>
<evidence type="ECO:0000256" key="2">
    <source>
        <dbReference type="ARBA" id="ARBA00022527"/>
    </source>
</evidence>
<evidence type="ECO:0000256" key="4">
    <source>
        <dbReference type="ARBA" id="ARBA00022741"/>
    </source>
</evidence>
<dbReference type="InterPro" id="IPR000719">
    <property type="entry name" value="Prot_kinase_dom"/>
</dbReference>
<dbReference type="PROSITE" id="PS50011">
    <property type="entry name" value="PROTEIN_KINASE_DOM"/>
    <property type="match status" value="1"/>
</dbReference>
<keyword evidence="9" id="KW-1133">Transmembrane helix</keyword>
<keyword evidence="4" id="KW-0547">Nucleotide-binding</keyword>
<keyword evidence="9" id="KW-0472">Membrane</keyword>
<proteinExistence type="predicted"/>
<comment type="catalytic activity">
    <reaction evidence="7">
        <text>L-threonyl-[protein] + ATP = O-phospho-L-threonyl-[protein] + ADP + H(+)</text>
        <dbReference type="Rhea" id="RHEA:46608"/>
        <dbReference type="Rhea" id="RHEA-COMP:11060"/>
        <dbReference type="Rhea" id="RHEA-COMP:11605"/>
        <dbReference type="ChEBI" id="CHEBI:15378"/>
        <dbReference type="ChEBI" id="CHEBI:30013"/>
        <dbReference type="ChEBI" id="CHEBI:30616"/>
        <dbReference type="ChEBI" id="CHEBI:61977"/>
        <dbReference type="ChEBI" id="CHEBI:456216"/>
        <dbReference type="EC" id="2.7.11.1"/>
    </reaction>
</comment>
<evidence type="ECO:0000256" key="3">
    <source>
        <dbReference type="ARBA" id="ARBA00022679"/>
    </source>
</evidence>
<evidence type="ECO:0000256" key="7">
    <source>
        <dbReference type="ARBA" id="ARBA00047899"/>
    </source>
</evidence>
<evidence type="ECO:0000313" key="11">
    <source>
        <dbReference type="EMBL" id="MBC5995237.1"/>
    </source>
</evidence>
<dbReference type="EC" id="2.7.11.1" evidence="1"/>
<keyword evidence="12" id="KW-1185">Reference proteome</keyword>
<feature type="transmembrane region" description="Helical" evidence="9">
    <location>
        <begin position="295"/>
        <end position="312"/>
    </location>
</feature>
<keyword evidence="5 11" id="KW-0418">Kinase</keyword>
<protein>
    <recommendedName>
        <fullName evidence="1">non-specific serine/threonine protein kinase</fullName>
        <ecNumber evidence="1">2.7.11.1</ecNumber>
    </recommendedName>
</protein>
<evidence type="ECO:0000256" key="5">
    <source>
        <dbReference type="ARBA" id="ARBA00022777"/>
    </source>
</evidence>
<keyword evidence="3" id="KW-0808">Transferase</keyword>
<keyword evidence="2" id="KW-0723">Serine/threonine-protein kinase</keyword>
<organism evidence="11 12">
    <name type="scientific">Romboutsia faecis</name>
    <dbReference type="NCBI Taxonomy" id="2764597"/>
    <lineage>
        <taxon>Bacteria</taxon>
        <taxon>Bacillati</taxon>
        <taxon>Bacillota</taxon>
        <taxon>Clostridia</taxon>
        <taxon>Peptostreptococcales</taxon>
        <taxon>Peptostreptococcaceae</taxon>
        <taxon>Romboutsia</taxon>
    </lineage>
</organism>
<comment type="caution">
    <text evidence="11">The sequence shown here is derived from an EMBL/GenBank/DDBJ whole genome shotgun (WGS) entry which is preliminary data.</text>
</comment>
<dbReference type="GO" id="GO:0016301">
    <property type="term" value="F:kinase activity"/>
    <property type="evidence" value="ECO:0007669"/>
    <property type="project" value="UniProtKB-KW"/>
</dbReference>
<dbReference type="EMBL" id="JACRWE010000001">
    <property type="protein sequence ID" value="MBC5995237.1"/>
    <property type="molecule type" value="Genomic_DNA"/>
</dbReference>
<sequence length="313" mass="36937">MQFIGNRYEILNYGNEIQVGKLYTARDTYYNRTVYLKLIKNVENLRIGFMPDLIDESTVLSQINSEHIGKLLHIDVHCTEYDVYYYIVSEYFKGESLKSFIYNNILDRNTIASLAMNIVKSLEIANVNHLYHGSLDPNNIFIDENKNIKIFDFGITKANKGVNLRFNKERSYLCPHQLNIDYTDKESDFFSMGIILFEMVFRELPFGYAYNDKEMLKQVDKGVRWSLLEYDKSLEDIVTIIRKLLSRDNKYKTTQEIVIDLSRIIYEDVQVEEENSEYYEEQEINIKNVNLKRKLLTSMLVLFLAIMIVLSFI</sequence>
<accession>A0ABR7JK14</accession>
<dbReference type="PANTHER" id="PTHR43895:SF32">
    <property type="entry name" value="SERINE_THREONINE-PROTEIN KINASE CHK1"/>
    <property type="match status" value="1"/>
</dbReference>
<name>A0ABR7JK14_9FIRM</name>
<dbReference type="Proteomes" id="UP000609849">
    <property type="component" value="Unassembled WGS sequence"/>
</dbReference>
<keyword evidence="6" id="KW-0067">ATP-binding</keyword>
<evidence type="ECO:0000256" key="8">
    <source>
        <dbReference type="ARBA" id="ARBA00048679"/>
    </source>
</evidence>
<comment type="catalytic activity">
    <reaction evidence="8">
        <text>L-seryl-[protein] + ATP = O-phospho-L-seryl-[protein] + ADP + H(+)</text>
        <dbReference type="Rhea" id="RHEA:17989"/>
        <dbReference type="Rhea" id="RHEA-COMP:9863"/>
        <dbReference type="Rhea" id="RHEA-COMP:11604"/>
        <dbReference type="ChEBI" id="CHEBI:15378"/>
        <dbReference type="ChEBI" id="CHEBI:29999"/>
        <dbReference type="ChEBI" id="CHEBI:30616"/>
        <dbReference type="ChEBI" id="CHEBI:83421"/>
        <dbReference type="ChEBI" id="CHEBI:456216"/>
        <dbReference type="EC" id="2.7.11.1"/>
    </reaction>
</comment>
<dbReference type="PANTHER" id="PTHR43895">
    <property type="entry name" value="CALCIUM/CALMODULIN-DEPENDENT PROTEIN KINASE KINASE-RELATED"/>
    <property type="match status" value="1"/>
</dbReference>
<evidence type="ECO:0000259" key="10">
    <source>
        <dbReference type="PROSITE" id="PS50011"/>
    </source>
</evidence>
<dbReference type="InterPro" id="IPR011009">
    <property type="entry name" value="Kinase-like_dom_sf"/>
</dbReference>
<reference evidence="11 12" key="1">
    <citation type="submission" date="2020-08" db="EMBL/GenBank/DDBJ databases">
        <authorList>
            <person name="Liu C."/>
            <person name="Sun Q."/>
        </authorList>
    </citation>
    <scope>NUCLEOTIDE SEQUENCE [LARGE SCALE GENOMIC DNA]</scope>
    <source>
        <strain evidence="11 12">NSJ-18</strain>
    </source>
</reference>
<gene>
    <name evidence="11" type="ORF">H8923_00560</name>
</gene>
<evidence type="ECO:0000256" key="9">
    <source>
        <dbReference type="SAM" id="Phobius"/>
    </source>
</evidence>
<dbReference type="SUPFAM" id="SSF56112">
    <property type="entry name" value="Protein kinase-like (PK-like)"/>
    <property type="match status" value="1"/>
</dbReference>
<dbReference type="RefSeq" id="WP_153971547.1">
    <property type="nucleotide sequence ID" value="NZ_JACRWE010000001.1"/>
</dbReference>
<dbReference type="Gene3D" id="1.10.510.10">
    <property type="entry name" value="Transferase(Phosphotransferase) domain 1"/>
    <property type="match status" value="1"/>
</dbReference>
<dbReference type="Pfam" id="PF00069">
    <property type="entry name" value="Pkinase"/>
    <property type="match status" value="1"/>
</dbReference>
<feature type="domain" description="Protein kinase" evidence="10">
    <location>
        <begin position="8"/>
        <end position="265"/>
    </location>
</feature>